<reference evidence="3" key="1">
    <citation type="submission" date="2025-08" db="UniProtKB">
        <authorList>
            <consortium name="RefSeq"/>
        </authorList>
    </citation>
    <scope>IDENTIFICATION</scope>
</reference>
<name>A0ABM1EHH2_PRICU</name>
<dbReference type="RefSeq" id="XP_014671643.1">
    <property type="nucleotide sequence ID" value="XM_014816157.1"/>
</dbReference>
<evidence type="ECO:0000313" key="3">
    <source>
        <dbReference type="RefSeq" id="XP_014671643.1"/>
    </source>
</evidence>
<organism evidence="2 3">
    <name type="scientific">Priapulus caudatus</name>
    <name type="common">Priapulid worm</name>
    <dbReference type="NCBI Taxonomy" id="37621"/>
    <lineage>
        <taxon>Eukaryota</taxon>
        <taxon>Metazoa</taxon>
        <taxon>Ecdysozoa</taxon>
        <taxon>Scalidophora</taxon>
        <taxon>Priapulida</taxon>
        <taxon>Priapulimorpha</taxon>
        <taxon>Priapulimorphida</taxon>
        <taxon>Priapulidae</taxon>
        <taxon>Priapulus</taxon>
    </lineage>
</organism>
<evidence type="ECO:0000256" key="1">
    <source>
        <dbReference type="SAM" id="SignalP"/>
    </source>
</evidence>
<sequence length="191" mass="20720">MKGVVYLIAFVVSTGLTCAQHRTAHTLFRELVGTLLPQRQSNDSSVYCSVYDSMKNSPQDPKLQVLGLFLGAFCPEENRQCGAWNQFTECSSKTCGHQTRSRNCTCHICGDQIPIGQLPCVNINNTVNSESDVDPCEAANNIGTMEVKPCGPSCHGIGIASAFIDILSGAPETSCLKNFFDFLQGRIPPLI</sequence>
<feature type="signal peptide" evidence="1">
    <location>
        <begin position="1"/>
        <end position="19"/>
    </location>
</feature>
<dbReference type="Proteomes" id="UP000695022">
    <property type="component" value="Unplaced"/>
</dbReference>
<proteinExistence type="predicted"/>
<protein>
    <submittedName>
        <fullName evidence="3">Uncharacterized protein LOC106812317</fullName>
    </submittedName>
</protein>
<accession>A0ABM1EHH2</accession>
<evidence type="ECO:0000313" key="2">
    <source>
        <dbReference type="Proteomes" id="UP000695022"/>
    </source>
</evidence>
<dbReference type="GeneID" id="106812317"/>
<feature type="chain" id="PRO_5047119775" evidence="1">
    <location>
        <begin position="20"/>
        <end position="191"/>
    </location>
</feature>
<keyword evidence="2" id="KW-1185">Reference proteome</keyword>
<keyword evidence="1" id="KW-0732">Signal</keyword>
<gene>
    <name evidence="3" type="primary">LOC106812317</name>
</gene>